<evidence type="ECO:0000256" key="5">
    <source>
        <dbReference type="ARBA" id="ARBA00022598"/>
    </source>
</evidence>
<dbReference type="Proteomes" id="UP000228964">
    <property type="component" value="Unassembled WGS sequence"/>
</dbReference>
<dbReference type="GO" id="GO:0005524">
    <property type="term" value="F:ATP binding"/>
    <property type="evidence" value="ECO:0007669"/>
    <property type="project" value="UniProtKB-KW"/>
</dbReference>
<keyword evidence="6" id="KW-0132">Cell division</keyword>
<evidence type="ECO:0000259" key="16">
    <source>
        <dbReference type="Pfam" id="PF02875"/>
    </source>
</evidence>
<dbReference type="GO" id="GO:0005737">
    <property type="term" value="C:cytoplasm"/>
    <property type="evidence" value="ECO:0007669"/>
    <property type="project" value="UniProtKB-SubCell"/>
</dbReference>
<dbReference type="SUPFAM" id="SSF53244">
    <property type="entry name" value="MurD-like peptide ligases, peptide-binding domain"/>
    <property type="match status" value="1"/>
</dbReference>
<keyword evidence="12" id="KW-0961">Cell wall biogenesis/degradation</keyword>
<evidence type="ECO:0000256" key="12">
    <source>
        <dbReference type="ARBA" id="ARBA00023316"/>
    </source>
</evidence>
<evidence type="ECO:0000256" key="14">
    <source>
        <dbReference type="NCBIfam" id="TIGR01082"/>
    </source>
</evidence>
<dbReference type="InterPro" id="IPR036615">
    <property type="entry name" value="Mur_ligase_C_dom_sf"/>
</dbReference>
<evidence type="ECO:0000256" key="7">
    <source>
        <dbReference type="ARBA" id="ARBA00022741"/>
    </source>
</evidence>
<dbReference type="EC" id="6.3.2.8" evidence="3 14"/>
<keyword evidence="8" id="KW-0067">ATP-binding</keyword>
<dbReference type="Pfam" id="PF08245">
    <property type="entry name" value="Mur_ligase_M"/>
    <property type="match status" value="1"/>
</dbReference>
<sequence>SQGIEVVGSDIAEKFMTDEILKQAGVKVIEKFSKNNLLPDADLIIYSTAYNAENNEEVATAVAGKIKVMSYAEALAEIFNQKYGIAVVGSHGKTTVTAWLGYVLWQAGLSPSVMAGANVPQFNGAALVGSSDYLVIEADEYQNKLKYFQPKAVILNNIDYDHPDFFPIVADYNQVFIEFIKKIPGKGWLVANCDDPFIRKIVQVNCRAKVITYAINEAADYVAYDIKAQAGKQFFKVHLTSNSSPWQGEEDQDDDIAGNELGDFSIQLAGRHNVYNGLAVIAASIELGVDLFKIRKYLSEFAGTARRLQVLGEFRGAIIIDDYAHHPTEIKASLEGLRQKFGPRKLIVVFHPHTYTRTKALLNDFANSFVEADEVIILDIYGSAREKQGGVHSKDLVKKIVETHHGASRHGVSQKSVKYISTLDECEKYLRENISRDEVVVLMGAGDVFRIGEKLVKGK</sequence>
<evidence type="ECO:0000256" key="9">
    <source>
        <dbReference type="ARBA" id="ARBA00022960"/>
    </source>
</evidence>
<dbReference type="Pfam" id="PF01225">
    <property type="entry name" value="Mur_ligase"/>
    <property type="match status" value="1"/>
</dbReference>
<dbReference type="GO" id="GO:0008360">
    <property type="term" value="P:regulation of cell shape"/>
    <property type="evidence" value="ECO:0007669"/>
    <property type="project" value="UniProtKB-KW"/>
</dbReference>
<keyword evidence="9" id="KW-0133">Cell shape</keyword>
<comment type="catalytic activity">
    <reaction evidence="13">
        <text>UDP-N-acetyl-alpha-D-muramate + L-alanine + ATP = UDP-N-acetyl-alpha-D-muramoyl-L-alanine + ADP + phosphate + H(+)</text>
        <dbReference type="Rhea" id="RHEA:23372"/>
        <dbReference type="ChEBI" id="CHEBI:15378"/>
        <dbReference type="ChEBI" id="CHEBI:30616"/>
        <dbReference type="ChEBI" id="CHEBI:43474"/>
        <dbReference type="ChEBI" id="CHEBI:57972"/>
        <dbReference type="ChEBI" id="CHEBI:70757"/>
        <dbReference type="ChEBI" id="CHEBI:83898"/>
        <dbReference type="ChEBI" id="CHEBI:456216"/>
        <dbReference type="EC" id="6.3.2.8"/>
    </reaction>
</comment>
<evidence type="ECO:0000256" key="6">
    <source>
        <dbReference type="ARBA" id="ARBA00022618"/>
    </source>
</evidence>
<dbReference type="InterPro" id="IPR013221">
    <property type="entry name" value="Mur_ligase_cen"/>
</dbReference>
<evidence type="ECO:0000313" key="19">
    <source>
        <dbReference type="Proteomes" id="UP000228964"/>
    </source>
</evidence>
<feature type="domain" description="Mur ligase C-terminal" evidence="16">
    <location>
        <begin position="306"/>
        <end position="446"/>
    </location>
</feature>
<dbReference type="UniPathway" id="UPA00219"/>
<reference evidence="19" key="1">
    <citation type="submission" date="2017-09" db="EMBL/GenBank/DDBJ databases">
        <title>Depth-based differentiation of microbial function through sediment-hosted aquifers and enrichment of novel symbionts in the deep terrestrial subsurface.</title>
        <authorList>
            <person name="Probst A.J."/>
            <person name="Ladd B."/>
            <person name="Jarett J.K."/>
            <person name="Geller-Mcgrath D.E."/>
            <person name="Sieber C.M.K."/>
            <person name="Emerson J.B."/>
            <person name="Anantharaman K."/>
            <person name="Thomas B.C."/>
            <person name="Malmstrom R."/>
            <person name="Stieglmeier M."/>
            <person name="Klingl A."/>
            <person name="Woyke T."/>
            <person name="Ryan C.M."/>
            <person name="Banfield J.F."/>
        </authorList>
    </citation>
    <scope>NUCLEOTIDE SEQUENCE [LARGE SCALE GENOMIC DNA]</scope>
</reference>
<evidence type="ECO:0000256" key="8">
    <source>
        <dbReference type="ARBA" id="ARBA00022840"/>
    </source>
</evidence>
<organism evidence="18 19">
    <name type="scientific">Candidatus Falkowbacteria bacterium CG10_big_fil_rev_8_21_14_0_10_38_22</name>
    <dbReference type="NCBI Taxonomy" id="1974564"/>
    <lineage>
        <taxon>Bacteria</taxon>
        <taxon>Candidatus Falkowiibacteriota</taxon>
    </lineage>
</organism>
<dbReference type="GO" id="GO:0051301">
    <property type="term" value="P:cell division"/>
    <property type="evidence" value="ECO:0007669"/>
    <property type="project" value="UniProtKB-KW"/>
</dbReference>
<dbReference type="PANTHER" id="PTHR43445">
    <property type="entry name" value="UDP-N-ACETYLMURAMATE--L-ALANINE LIGASE-RELATED"/>
    <property type="match status" value="1"/>
</dbReference>
<accession>A0A2M6WQ01</accession>
<dbReference type="InterPro" id="IPR050061">
    <property type="entry name" value="MurCDEF_pg_biosynth"/>
</dbReference>
<dbReference type="Gene3D" id="3.40.50.720">
    <property type="entry name" value="NAD(P)-binding Rossmann-like Domain"/>
    <property type="match status" value="1"/>
</dbReference>
<protein>
    <recommendedName>
        <fullName evidence="3 14">UDP-N-acetylmuramate--L-alanine ligase</fullName>
        <ecNumber evidence="3 14">6.3.2.8</ecNumber>
    </recommendedName>
</protein>
<dbReference type="AlphaFoldDB" id="A0A2M6WQ01"/>
<evidence type="ECO:0000256" key="4">
    <source>
        <dbReference type="ARBA" id="ARBA00022490"/>
    </source>
</evidence>
<keyword evidence="10" id="KW-0573">Peptidoglycan synthesis</keyword>
<comment type="caution">
    <text evidence="18">The sequence shown here is derived from an EMBL/GenBank/DDBJ whole genome shotgun (WGS) entry which is preliminary data.</text>
</comment>
<name>A0A2M6WQ01_9BACT</name>
<dbReference type="InterPro" id="IPR036565">
    <property type="entry name" value="Mur-like_cat_sf"/>
</dbReference>
<dbReference type="Pfam" id="PF02875">
    <property type="entry name" value="Mur_ligase_C"/>
    <property type="match status" value="1"/>
</dbReference>
<evidence type="ECO:0000259" key="17">
    <source>
        <dbReference type="Pfam" id="PF08245"/>
    </source>
</evidence>
<keyword evidence="5 18" id="KW-0436">Ligase</keyword>
<gene>
    <name evidence="18" type="primary">murC</name>
    <name evidence="18" type="ORF">COT96_02465</name>
</gene>
<comment type="subcellular location">
    <subcellularLocation>
        <location evidence="1">Cytoplasm</location>
    </subcellularLocation>
</comment>
<comment type="pathway">
    <text evidence="2">Cell wall biogenesis; peptidoglycan biosynthesis.</text>
</comment>
<dbReference type="GO" id="GO:0071555">
    <property type="term" value="P:cell wall organization"/>
    <property type="evidence" value="ECO:0007669"/>
    <property type="project" value="UniProtKB-KW"/>
</dbReference>
<evidence type="ECO:0000313" key="18">
    <source>
        <dbReference type="EMBL" id="PIT94875.1"/>
    </source>
</evidence>
<evidence type="ECO:0000256" key="1">
    <source>
        <dbReference type="ARBA" id="ARBA00004496"/>
    </source>
</evidence>
<feature type="non-terminal residue" evidence="18">
    <location>
        <position position="1"/>
    </location>
</feature>
<dbReference type="Gene3D" id="3.90.190.20">
    <property type="entry name" value="Mur ligase, C-terminal domain"/>
    <property type="match status" value="1"/>
</dbReference>
<evidence type="ECO:0000259" key="15">
    <source>
        <dbReference type="Pfam" id="PF01225"/>
    </source>
</evidence>
<keyword evidence="7" id="KW-0547">Nucleotide-binding</keyword>
<evidence type="ECO:0000256" key="3">
    <source>
        <dbReference type="ARBA" id="ARBA00012211"/>
    </source>
</evidence>
<feature type="domain" description="Mur ligase central" evidence="17">
    <location>
        <begin position="87"/>
        <end position="283"/>
    </location>
</feature>
<dbReference type="EMBL" id="PFAO01000061">
    <property type="protein sequence ID" value="PIT94875.1"/>
    <property type="molecule type" value="Genomic_DNA"/>
</dbReference>
<dbReference type="InterPro" id="IPR000713">
    <property type="entry name" value="Mur_ligase_N"/>
</dbReference>
<evidence type="ECO:0000256" key="11">
    <source>
        <dbReference type="ARBA" id="ARBA00023306"/>
    </source>
</evidence>
<dbReference type="InterPro" id="IPR004101">
    <property type="entry name" value="Mur_ligase_C"/>
</dbReference>
<dbReference type="NCBIfam" id="TIGR01082">
    <property type="entry name" value="murC"/>
    <property type="match status" value="1"/>
</dbReference>
<dbReference type="SUPFAM" id="SSF53623">
    <property type="entry name" value="MurD-like peptide ligases, catalytic domain"/>
    <property type="match status" value="1"/>
</dbReference>
<evidence type="ECO:0000256" key="13">
    <source>
        <dbReference type="ARBA" id="ARBA00047833"/>
    </source>
</evidence>
<dbReference type="GO" id="GO:0008763">
    <property type="term" value="F:UDP-N-acetylmuramate-L-alanine ligase activity"/>
    <property type="evidence" value="ECO:0007669"/>
    <property type="project" value="UniProtKB-UniRule"/>
</dbReference>
<proteinExistence type="predicted"/>
<evidence type="ECO:0000256" key="10">
    <source>
        <dbReference type="ARBA" id="ARBA00022984"/>
    </source>
</evidence>
<dbReference type="Gene3D" id="3.40.1190.10">
    <property type="entry name" value="Mur-like, catalytic domain"/>
    <property type="match status" value="1"/>
</dbReference>
<dbReference type="PANTHER" id="PTHR43445:SF3">
    <property type="entry name" value="UDP-N-ACETYLMURAMATE--L-ALANINE LIGASE"/>
    <property type="match status" value="1"/>
</dbReference>
<feature type="domain" description="Mur ligase N-terminal catalytic" evidence="15">
    <location>
        <begin position="2"/>
        <end position="83"/>
    </location>
</feature>
<keyword evidence="4" id="KW-0963">Cytoplasm</keyword>
<keyword evidence="11" id="KW-0131">Cell cycle</keyword>
<dbReference type="InterPro" id="IPR005758">
    <property type="entry name" value="UDP-N-AcMur_Ala_ligase_MurC"/>
</dbReference>
<evidence type="ECO:0000256" key="2">
    <source>
        <dbReference type="ARBA" id="ARBA00004752"/>
    </source>
</evidence>
<dbReference type="SUPFAM" id="SSF51984">
    <property type="entry name" value="MurCD N-terminal domain"/>
    <property type="match status" value="1"/>
</dbReference>
<dbReference type="GO" id="GO:0009252">
    <property type="term" value="P:peptidoglycan biosynthetic process"/>
    <property type="evidence" value="ECO:0007669"/>
    <property type="project" value="UniProtKB-UniRule"/>
</dbReference>